<sequence>MDLGSVISKRIAFVFPGQGSQYVGMGKALYEKSAAARKVFQQADEILGFPLSTLCFHGPTEELGDTINAQPAILTVSLAYLEALRERWRSLNVNIVPSFVAGHSLGEFTALVAAGVLDFADALYLVRERGRLMKECGDLQPGGMAAVLGLDRETLEAICEEASEVGTVVLANDNCPGQSVISGENAALERAMELARQRGARKVVRLDISIASHSPLMERAAQQLAELVNKIPLREPQVPVVANISGRFMTTVDEIRKEIAAHVVRPVQWTHSVREMANDGTAAFLEIGPGQVLGGLIRRIRSDVEVMSAKDFGI</sequence>
<proteinExistence type="inferred from homology"/>
<dbReference type="PIRSF" id="PIRSF000446">
    <property type="entry name" value="Mct"/>
    <property type="match status" value="1"/>
</dbReference>
<feature type="active site" evidence="7">
    <location>
        <position position="104"/>
    </location>
</feature>
<evidence type="ECO:0000256" key="5">
    <source>
        <dbReference type="ARBA" id="ARBA00048462"/>
    </source>
</evidence>
<dbReference type="FunFam" id="3.30.70.250:FF:000001">
    <property type="entry name" value="Malonyl CoA-acyl carrier protein transacylase"/>
    <property type="match status" value="1"/>
</dbReference>
<dbReference type="GO" id="GO:0006633">
    <property type="term" value="P:fatty acid biosynthetic process"/>
    <property type="evidence" value="ECO:0007669"/>
    <property type="project" value="InterPro"/>
</dbReference>
<dbReference type="EMBL" id="CP001824">
    <property type="protein sequence ID" value="ACZ40065.1"/>
    <property type="molecule type" value="Genomic_DNA"/>
</dbReference>
<dbReference type="InterPro" id="IPR003965">
    <property type="entry name" value="Fatty_acid_synthase"/>
</dbReference>
<comment type="catalytic activity">
    <reaction evidence="5 6">
        <text>holo-[ACP] + malonyl-CoA = malonyl-[ACP] + CoA</text>
        <dbReference type="Rhea" id="RHEA:41792"/>
        <dbReference type="Rhea" id="RHEA-COMP:9623"/>
        <dbReference type="Rhea" id="RHEA-COMP:9685"/>
        <dbReference type="ChEBI" id="CHEBI:57287"/>
        <dbReference type="ChEBI" id="CHEBI:57384"/>
        <dbReference type="ChEBI" id="CHEBI:64479"/>
        <dbReference type="ChEBI" id="CHEBI:78449"/>
        <dbReference type="EC" id="2.3.1.39"/>
    </reaction>
</comment>
<dbReference type="PANTHER" id="PTHR42681:SF1">
    <property type="entry name" value="MALONYL-COA-ACYL CARRIER PROTEIN TRANSACYLASE, MITOCHONDRIAL"/>
    <property type="match status" value="1"/>
</dbReference>
<dbReference type="InterPro" id="IPR024925">
    <property type="entry name" value="Malonyl_CoA-ACP_transAc"/>
</dbReference>
<evidence type="ECO:0000259" key="8">
    <source>
        <dbReference type="SMART" id="SM00827"/>
    </source>
</evidence>
<dbReference type="GO" id="GO:0004314">
    <property type="term" value="F:[acyl-carrier-protein] S-malonyltransferase activity"/>
    <property type="evidence" value="ECO:0007669"/>
    <property type="project" value="UniProtKB-EC"/>
</dbReference>
<evidence type="ECO:0000313" key="10">
    <source>
        <dbReference type="Proteomes" id="UP000002027"/>
    </source>
</evidence>
<dbReference type="FunCoup" id="D1C8C2">
    <property type="interactions" value="485"/>
</dbReference>
<evidence type="ECO:0000256" key="6">
    <source>
        <dbReference type="PIRNR" id="PIRNR000446"/>
    </source>
</evidence>
<dbReference type="AlphaFoldDB" id="D1C8C2"/>
<dbReference type="Gene3D" id="3.30.70.250">
    <property type="entry name" value="Malonyl-CoA ACP transacylase, ACP-binding"/>
    <property type="match status" value="1"/>
</dbReference>
<dbReference type="InParanoid" id="D1C8C2"/>
<keyword evidence="3 6" id="KW-0808">Transferase</keyword>
<reference evidence="10" key="1">
    <citation type="submission" date="2009-11" db="EMBL/GenBank/DDBJ databases">
        <title>The complete chromosome 2 of Sphaerobacter thermophilus DSM 20745.</title>
        <authorList>
            <person name="Lucas S."/>
            <person name="Copeland A."/>
            <person name="Lapidus A."/>
            <person name="Glavina del Rio T."/>
            <person name="Dalin E."/>
            <person name="Tice H."/>
            <person name="Bruce D."/>
            <person name="Goodwin L."/>
            <person name="Pitluck S."/>
            <person name="Kyrpides N."/>
            <person name="Mavromatis K."/>
            <person name="Ivanova N."/>
            <person name="Mikhailova N."/>
            <person name="LaButti K.M."/>
            <person name="Clum A."/>
            <person name="Sun H.I."/>
            <person name="Brettin T."/>
            <person name="Detter J.C."/>
            <person name="Han C."/>
            <person name="Larimer F."/>
            <person name="Land M."/>
            <person name="Hauser L."/>
            <person name="Markowitz V."/>
            <person name="Cheng J.F."/>
            <person name="Hugenholtz P."/>
            <person name="Woyke T."/>
            <person name="Wu D."/>
            <person name="Steenblock K."/>
            <person name="Schneider S."/>
            <person name="Pukall R."/>
            <person name="Goeker M."/>
            <person name="Klenk H.P."/>
            <person name="Eisen J.A."/>
        </authorList>
    </citation>
    <scope>NUCLEOTIDE SEQUENCE [LARGE SCALE GENOMIC DNA]</scope>
    <source>
        <strain evidence="10">ATCC 49802 / DSM 20745 / S 6022</strain>
    </source>
</reference>
<organism evidence="9 10">
    <name type="scientific">Sphaerobacter thermophilus (strain ATCC 49802 / DSM 20745 / KCCM 41009 / NCIMB 13125 / S 6022)</name>
    <dbReference type="NCBI Taxonomy" id="479434"/>
    <lineage>
        <taxon>Bacteria</taxon>
        <taxon>Pseudomonadati</taxon>
        <taxon>Thermomicrobiota</taxon>
        <taxon>Thermomicrobia</taxon>
        <taxon>Sphaerobacterales</taxon>
        <taxon>Sphaerobacterineae</taxon>
        <taxon>Sphaerobacteraceae</taxon>
        <taxon>Sphaerobacter</taxon>
    </lineage>
</organism>
<dbReference type="InterPro" id="IPR004410">
    <property type="entry name" value="Malonyl_CoA-ACP_transAc_FabD"/>
</dbReference>
<name>D1C8C2_SPHTD</name>
<dbReference type="InterPro" id="IPR050858">
    <property type="entry name" value="Mal-CoA-ACP_Trans/PKS_FabD"/>
</dbReference>
<evidence type="ECO:0000256" key="7">
    <source>
        <dbReference type="PIRSR" id="PIRSR000446-1"/>
    </source>
</evidence>
<evidence type="ECO:0000256" key="4">
    <source>
        <dbReference type="ARBA" id="ARBA00023315"/>
    </source>
</evidence>
<dbReference type="InterPro" id="IPR001227">
    <property type="entry name" value="Ac_transferase_dom_sf"/>
</dbReference>
<dbReference type="Pfam" id="PF00698">
    <property type="entry name" value="Acyl_transf_1"/>
    <property type="match status" value="1"/>
</dbReference>
<dbReference type="Gene3D" id="3.40.366.10">
    <property type="entry name" value="Malonyl-Coenzyme A Acyl Carrier Protein, domain 2"/>
    <property type="match status" value="1"/>
</dbReference>
<dbReference type="EC" id="2.3.1.39" evidence="1 6"/>
<keyword evidence="4 6" id="KW-0012">Acyltransferase</keyword>
<keyword evidence="10" id="KW-1185">Reference proteome</keyword>
<feature type="active site" evidence="7">
    <location>
        <position position="213"/>
    </location>
</feature>
<dbReference type="RefSeq" id="WP_012873103.1">
    <property type="nucleotide sequence ID" value="NC_013524.1"/>
</dbReference>
<dbReference type="KEGG" id="sti:Sthe_2651"/>
<dbReference type="InterPro" id="IPR016035">
    <property type="entry name" value="Acyl_Trfase/lysoPLipase"/>
</dbReference>
<comment type="similarity">
    <text evidence="6">Belongs to the fabD family.</text>
</comment>
<dbReference type="SUPFAM" id="SSF52151">
    <property type="entry name" value="FabD/lysophospholipase-like"/>
    <property type="match status" value="1"/>
</dbReference>
<dbReference type="GO" id="GO:0005835">
    <property type="term" value="C:fatty acid synthase complex"/>
    <property type="evidence" value="ECO:0007669"/>
    <property type="project" value="InterPro"/>
</dbReference>
<dbReference type="GO" id="GO:0004312">
    <property type="term" value="F:fatty acid synthase activity"/>
    <property type="evidence" value="ECO:0007669"/>
    <property type="project" value="InterPro"/>
</dbReference>
<dbReference type="SMART" id="SM00827">
    <property type="entry name" value="PKS_AT"/>
    <property type="match status" value="1"/>
</dbReference>
<dbReference type="PANTHER" id="PTHR42681">
    <property type="entry name" value="MALONYL-COA-ACYL CARRIER PROTEIN TRANSACYLASE, MITOCHONDRIAL"/>
    <property type="match status" value="1"/>
</dbReference>
<gene>
    <name evidence="9" type="ordered locus">Sthe_2651</name>
</gene>
<evidence type="ECO:0000313" key="9">
    <source>
        <dbReference type="EMBL" id="ACZ40065.1"/>
    </source>
</evidence>
<dbReference type="NCBIfam" id="TIGR00128">
    <property type="entry name" value="fabD"/>
    <property type="match status" value="1"/>
</dbReference>
<dbReference type="InterPro" id="IPR016036">
    <property type="entry name" value="Malonyl_transacylase_ACP-bd"/>
</dbReference>
<dbReference type="STRING" id="479434.Sthe_2651"/>
<feature type="domain" description="Malonyl-CoA:ACP transacylase (MAT)" evidence="8">
    <location>
        <begin position="14"/>
        <end position="312"/>
    </location>
</feature>
<dbReference type="HOGENOM" id="CLU_030558_0_1_0"/>
<evidence type="ECO:0000256" key="2">
    <source>
        <dbReference type="ARBA" id="ARBA00018953"/>
    </source>
</evidence>
<dbReference type="eggNOG" id="COG0331">
    <property type="taxonomic scope" value="Bacteria"/>
</dbReference>
<evidence type="ECO:0000256" key="3">
    <source>
        <dbReference type="ARBA" id="ARBA00022679"/>
    </source>
</evidence>
<protein>
    <recommendedName>
        <fullName evidence="2 6">Malonyl CoA-acyl carrier protein transacylase</fullName>
        <ecNumber evidence="1 6">2.3.1.39</ecNumber>
    </recommendedName>
</protein>
<evidence type="ECO:0000256" key="1">
    <source>
        <dbReference type="ARBA" id="ARBA00013258"/>
    </source>
</evidence>
<accession>D1C8C2</accession>
<dbReference type="PRINTS" id="PR01483">
    <property type="entry name" value="FASYNTHASE"/>
</dbReference>
<dbReference type="Proteomes" id="UP000002027">
    <property type="component" value="Chromosome 2"/>
</dbReference>
<dbReference type="GO" id="GO:0005829">
    <property type="term" value="C:cytosol"/>
    <property type="evidence" value="ECO:0007669"/>
    <property type="project" value="TreeGrafter"/>
</dbReference>
<dbReference type="InterPro" id="IPR014043">
    <property type="entry name" value="Acyl_transferase_dom"/>
</dbReference>
<reference evidence="9 10" key="2">
    <citation type="journal article" date="2010" name="Stand. Genomic Sci.">
        <title>Complete genome sequence of Desulfohalobium retbaense type strain (HR(100)).</title>
        <authorList>
            <person name="Spring S."/>
            <person name="Nolan M."/>
            <person name="Lapidus A."/>
            <person name="Glavina Del Rio T."/>
            <person name="Copeland A."/>
            <person name="Tice H."/>
            <person name="Cheng J.F."/>
            <person name="Lucas S."/>
            <person name="Land M."/>
            <person name="Chen F."/>
            <person name="Bruce D."/>
            <person name="Goodwin L."/>
            <person name="Pitluck S."/>
            <person name="Ivanova N."/>
            <person name="Mavromatis K."/>
            <person name="Mikhailova N."/>
            <person name="Pati A."/>
            <person name="Chen A."/>
            <person name="Palaniappan K."/>
            <person name="Hauser L."/>
            <person name="Chang Y.J."/>
            <person name="Jeffries C.D."/>
            <person name="Munk C."/>
            <person name="Kiss H."/>
            <person name="Chain P."/>
            <person name="Han C."/>
            <person name="Brettin T."/>
            <person name="Detter J.C."/>
            <person name="Schuler E."/>
            <person name="Goker M."/>
            <person name="Rohde M."/>
            <person name="Bristow J."/>
            <person name="Eisen J.A."/>
            <person name="Markowitz V."/>
            <person name="Hugenholtz P."/>
            <person name="Kyrpides N.C."/>
            <person name="Klenk H.P."/>
        </authorList>
    </citation>
    <scope>NUCLEOTIDE SEQUENCE [LARGE SCALE GENOMIC DNA]</scope>
    <source>
        <strain evidence="10">ATCC 49802 / DSM 20745 / S 6022</strain>
    </source>
</reference>
<dbReference type="SUPFAM" id="SSF55048">
    <property type="entry name" value="Probable ACP-binding domain of malonyl-CoA ACP transacylase"/>
    <property type="match status" value="1"/>
</dbReference>